<gene>
    <name evidence="3" type="ORF">SAMN04489707_102940</name>
</gene>
<evidence type="ECO:0000313" key="3">
    <source>
        <dbReference type="EMBL" id="SFU87651.1"/>
    </source>
</evidence>
<dbReference type="STRING" id="343013.SAMN04489707_102940"/>
<organism evidence="3 4">
    <name type="scientific">Paenacidovorax caeni</name>
    <dbReference type="NCBI Taxonomy" id="343013"/>
    <lineage>
        <taxon>Bacteria</taxon>
        <taxon>Pseudomonadati</taxon>
        <taxon>Pseudomonadota</taxon>
        <taxon>Betaproteobacteria</taxon>
        <taxon>Burkholderiales</taxon>
        <taxon>Comamonadaceae</taxon>
        <taxon>Paenacidovorax</taxon>
    </lineage>
</organism>
<reference evidence="3 4" key="1">
    <citation type="submission" date="2016-10" db="EMBL/GenBank/DDBJ databases">
        <authorList>
            <person name="de Groot N.N."/>
        </authorList>
    </citation>
    <scope>NUCLEOTIDE SEQUENCE [LARGE SCALE GENOMIC DNA]</scope>
    <source>
        <strain evidence="3 4">R-24608</strain>
    </source>
</reference>
<feature type="transmembrane region" description="Helical" evidence="2">
    <location>
        <begin position="267"/>
        <end position="288"/>
    </location>
</feature>
<accession>A0A1I7JR19</accession>
<name>A0A1I7JR19_9BURK</name>
<protein>
    <submittedName>
        <fullName evidence="3">PepSY-associated TM region</fullName>
    </submittedName>
</protein>
<evidence type="ECO:0000256" key="1">
    <source>
        <dbReference type="SAM" id="MobiDB-lite"/>
    </source>
</evidence>
<feature type="compositionally biased region" description="Low complexity" evidence="1">
    <location>
        <begin position="530"/>
        <end position="553"/>
    </location>
</feature>
<feature type="transmembrane region" description="Helical" evidence="2">
    <location>
        <begin position="14"/>
        <end position="38"/>
    </location>
</feature>
<feature type="region of interest" description="Disordered" evidence="1">
    <location>
        <begin position="509"/>
        <end position="553"/>
    </location>
</feature>
<feature type="transmembrane region" description="Helical" evidence="2">
    <location>
        <begin position="474"/>
        <end position="495"/>
    </location>
</feature>
<dbReference type="PANTHER" id="PTHR34219">
    <property type="entry name" value="IRON-REGULATED INNER MEMBRANE PROTEIN-RELATED"/>
    <property type="match status" value="1"/>
</dbReference>
<keyword evidence="4" id="KW-1185">Reference proteome</keyword>
<evidence type="ECO:0000313" key="4">
    <source>
        <dbReference type="Proteomes" id="UP000183656"/>
    </source>
</evidence>
<feature type="transmembrane region" description="Helical" evidence="2">
    <location>
        <begin position="198"/>
        <end position="220"/>
    </location>
</feature>
<dbReference type="EMBL" id="FPBX01000029">
    <property type="protein sequence ID" value="SFU87651.1"/>
    <property type="molecule type" value="Genomic_DNA"/>
</dbReference>
<keyword evidence="2" id="KW-0472">Membrane</keyword>
<keyword evidence="2" id="KW-1133">Transmembrane helix</keyword>
<dbReference type="PANTHER" id="PTHR34219:SF6">
    <property type="entry name" value="BLR3280 PROTEIN"/>
    <property type="match status" value="1"/>
</dbReference>
<dbReference type="OrthoDB" id="9760788at2"/>
<keyword evidence="2" id="KW-0812">Transmembrane</keyword>
<feature type="transmembrane region" description="Helical" evidence="2">
    <location>
        <begin position="226"/>
        <end position="246"/>
    </location>
</feature>
<dbReference type="RefSeq" id="WP_074930339.1">
    <property type="nucleotide sequence ID" value="NZ_CYIG01000027.1"/>
</dbReference>
<sequence length="553" mass="59429">MPHAKRWIFLAHRWLGVLLSAFFAMWFISGVVMMYVGYPKLTPAERLRHLPPLSATGLLEPAQALHAAGLTGPLQTLRLAAASGGRAVYLATPVPAQGPARTVVVDAATGTRLAHADAAHAQASALAFQAQLPPGSAALAAPQYLGEIGEDAFTHSRALDTHRPLHMLQLHDAAATVLYVSSQTGEVVRDAPRHERAWNYLGAWLHWLYPLRGGALGTYWTGIVDGLSLLGIALALTGTTVGLWRWRFAGRYKSGARTPYPGAVMRWHHVAGLLFGLSTCAWIFSGLMSMNPWKIFDSGAPALRTAALHGGPLQLADSAARVQALLQTAGPGVRELRWTRTLGDTVVQAHGASGPPLLLDAATARPTTVDAARLRAQAARLVDAPLARLETLQAYDLYYYDRAEHTMTSAGGKPLPVLRAVFEDAHGTWVHIDPATGAVLGRLDSHRRASRWLFGMLHSWDWLPLLQHRPAWDALLIALSLGGTALSLTGVVVGWRRLARKLHAASGDNRGLCPTVRGHPRRAPEPLPCPSSTKPAAAAPSPSSPTPTRARPR</sequence>
<dbReference type="InterPro" id="IPR005625">
    <property type="entry name" value="PepSY-ass_TM"/>
</dbReference>
<proteinExistence type="predicted"/>
<evidence type="ECO:0000256" key="2">
    <source>
        <dbReference type="SAM" id="Phobius"/>
    </source>
</evidence>
<dbReference type="Proteomes" id="UP000183656">
    <property type="component" value="Unassembled WGS sequence"/>
</dbReference>
<dbReference type="AlphaFoldDB" id="A0A1I7JR19"/>